<dbReference type="SUPFAM" id="SSF57850">
    <property type="entry name" value="RING/U-box"/>
    <property type="match status" value="1"/>
</dbReference>
<dbReference type="PANTHER" id="PTHR23350:SF0">
    <property type="entry name" value="PEROXISOME BIOGENESIS FACTOR 10"/>
    <property type="match status" value="1"/>
</dbReference>
<keyword evidence="12" id="KW-0833">Ubl conjugation pathway</keyword>
<evidence type="ECO:0000256" key="2">
    <source>
        <dbReference type="ARBA" id="ARBA00004585"/>
    </source>
</evidence>
<evidence type="ECO:0000256" key="12">
    <source>
        <dbReference type="ARBA" id="ARBA00022786"/>
    </source>
</evidence>
<dbReference type="GO" id="GO:0008270">
    <property type="term" value="F:zinc ion binding"/>
    <property type="evidence" value="ECO:0007669"/>
    <property type="project" value="UniProtKB-KW"/>
</dbReference>
<dbReference type="Pfam" id="PF04757">
    <property type="entry name" value="Pex2_Pex12"/>
    <property type="match status" value="1"/>
</dbReference>
<evidence type="ECO:0000256" key="18">
    <source>
        <dbReference type="ARBA" id="ARBA00045271"/>
    </source>
</evidence>
<keyword evidence="9" id="KW-0812">Transmembrane</keyword>
<evidence type="ECO:0000259" key="20">
    <source>
        <dbReference type="PROSITE" id="PS50089"/>
    </source>
</evidence>
<dbReference type="EC" id="2.3.2.27" evidence="5"/>
<organism evidence="21 22">
    <name type="scientific">Neogobius melanostomus</name>
    <name type="common">round goby</name>
    <dbReference type="NCBI Taxonomy" id="47308"/>
    <lineage>
        <taxon>Eukaryota</taxon>
        <taxon>Metazoa</taxon>
        <taxon>Chordata</taxon>
        <taxon>Craniata</taxon>
        <taxon>Vertebrata</taxon>
        <taxon>Euteleostomi</taxon>
        <taxon>Actinopterygii</taxon>
        <taxon>Neopterygii</taxon>
        <taxon>Teleostei</taxon>
        <taxon>Neoteleostei</taxon>
        <taxon>Acanthomorphata</taxon>
        <taxon>Gobiaria</taxon>
        <taxon>Gobiiformes</taxon>
        <taxon>Gobioidei</taxon>
        <taxon>Gobiidae</taxon>
        <taxon>Benthophilinae</taxon>
        <taxon>Neogobiini</taxon>
        <taxon>Neogobius</taxon>
    </lineage>
</organism>
<accession>A0A8C6T4F0</accession>
<sequence>MPLVPANQAQLIRSSQKDEYYQSVLRNNANQAFQTVAGSKRWLDWRREVELLMDVAYFTLTTFSGYQTLGEEYVHMVAVDPSQRRVPSAWRRAAFILSHSLVPYLLDRTLLCVERELEEGSREAPCQVSSSRPWGVEGCLRRCVRRAVGALTPAQRSACATAVPVLQQALDLLHRFHAALFYLSGSFYHLSRRAAGVSYLRAMGPSGDDSAIRTSYRLLGALSLLQLLLTVLLQLHHFRQRQRSRDEWRVQRNTLSPDSGCGVSSRARCILCLGPRRHCTATPCGHLFCWDCITEWCQNKAECPLCREKFHPHRLVYLRNYC</sequence>
<evidence type="ECO:0000313" key="22">
    <source>
        <dbReference type="Proteomes" id="UP000694523"/>
    </source>
</evidence>
<dbReference type="InterPro" id="IPR025654">
    <property type="entry name" value="PEX2/10"/>
</dbReference>
<dbReference type="InterPro" id="IPR017907">
    <property type="entry name" value="Znf_RING_CS"/>
</dbReference>
<dbReference type="AlphaFoldDB" id="A0A8C6T4F0"/>
<evidence type="ECO:0000313" key="21">
    <source>
        <dbReference type="Ensembl" id="ENSNMLP00000014326.1"/>
    </source>
</evidence>
<keyword evidence="7" id="KW-0962">Peroxisome biogenesis</keyword>
<evidence type="ECO:0000256" key="9">
    <source>
        <dbReference type="ARBA" id="ARBA00022692"/>
    </source>
</evidence>
<dbReference type="FunFam" id="3.30.40.10:FF:000332">
    <property type="entry name" value="Peroxisome biogenesis factor 10"/>
    <property type="match status" value="1"/>
</dbReference>
<evidence type="ECO:0000256" key="3">
    <source>
        <dbReference type="ARBA" id="ARBA00004906"/>
    </source>
</evidence>
<evidence type="ECO:0000256" key="7">
    <source>
        <dbReference type="ARBA" id="ARBA00022593"/>
    </source>
</evidence>
<keyword evidence="13" id="KW-0862">Zinc</keyword>
<dbReference type="InterPro" id="IPR001841">
    <property type="entry name" value="Znf_RING"/>
</dbReference>
<keyword evidence="16" id="KW-0472">Membrane</keyword>
<comment type="pathway">
    <text evidence="3">Protein modification; protein ubiquitination.</text>
</comment>
<evidence type="ECO:0000256" key="4">
    <source>
        <dbReference type="ARBA" id="ARBA00008704"/>
    </source>
</evidence>
<reference evidence="21" key="1">
    <citation type="submission" date="2025-08" db="UniProtKB">
        <authorList>
            <consortium name="Ensembl"/>
        </authorList>
    </citation>
    <scope>IDENTIFICATION</scope>
</reference>
<comment type="subcellular location">
    <subcellularLocation>
        <location evidence="2">Peroxisome membrane</location>
        <topology evidence="2">Multi-pass membrane protein</topology>
    </subcellularLocation>
</comment>
<reference evidence="21" key="2">
    <citation type="submission" date="2025-09" db="UniProtKB">
        <authorList>
            <consortium name="Ensembl"/>
        </authorList>
    </citation>
    <scope>IDENTIFICATION</scope>
</reference>
<evidence type="ECO:0000256" key="17">
    <source>
        <dbReference type="ARBA" id="ARBA00023140"/>
    </source>
</evidence>
<evidence type="ECO:0000256" key="5">
    <source>
        <dbReference type="ARBA" id="ARBA00012483"/>
    </source>
</evidence>
<dbReference type="Gene3D" id="3.30.40.10">
    <property type="entry name" value="Zinc/RING finger domain, C3HC4 (zinc finger)"/>
    <property type="match status" value="1"/>
</dbReference>
<comment type="function">
    <text evidence="18">E3 ubiquitin-protein ligase component of a retrotranslocation channel required for peroxisome organization by mediating export of the PEX5 receptor from peroxisomes to the cytosol, thereby promoting PEX5 recycling. The retrotranslocation channel is composed of PEX2, PEX10 and PEX12; each subunit contributing transmembrane segments that coassemble into an open channel that specifically allows the passage of PEX5 through the peroxisomal membrane. PEX10 also regulates PEX5 recycling by acting as a E3 ubiquitin-protein ligase. When PEX5 recycling is compromised, PEX10 catalyzes polyubiquitination of PEX5 during its passage through the retrotranslocation channel, leading to its degradation.</text>
</comment>
<dbReference type="InterPro" id="IPR013083">
    <property type="entry name" value="Znf_RING/FYVE/PHD"/>
</dbReference>
<dbReference type="Proteomes" id="UP000694523">
    <property type="component" value="Unplaced"/>
</dbReference>
<dbReference type="GO" id="GO:0016558">
    <property type="term" value="P:protein import into peroxisome matrix"/>
    <property type="evidence" value="ECO:0007669"/>
    <property type="project" value="InterPro"/>
</dbReference>
<evidence type="ECO:0000256" key="15">
    <source>
        <dbReference type="ARBA" id="ARBA00022989"/>
    </source>
</evidence>
<evidence type="ECO:0000256" key="1">
    <source>
        <dbReference type="ARBA" id="ARBA00000900"/>
    </source>
</evidence>
<dbReference type="PROSITE" id="PS00518">
    <property type="entry name" value="ZF_RING_1"/>
    <property type="match status" value="1"/>
</dbReference>
<keyword evidence="11 19" id="KW-0863">Zinc-finger</keyword>
<keyword evidence="17" id="KW-0576">Peroxisome</keyword>
<dbReference type="Ensembl" id="ENSNMLT00000016113.1">
    <property type="protein sequence ID" value="ENSNMLP00000014326.1"/>
    <property type="gene ID" value="ENSNMLG00000009574.1"/>
</dbReference>
<evidence type="ECO:0000256" key="13">
    <source>
        <dbReference type="ARBA" id="ARBA00022833"/>
    </source>
</evidence>
<dbReference type="GO" id="GO:0005778">
    <property type="term" value="C:peroxisomal membrane"/>
    <property type="evidence" value="ECO:0007669"/>
    <property type="project" value="UniProtKB-SubCell"/>
</dbReference>
<evidence type="ECO:0000256" key="6">
    <source>
        <dbReference type="ARBA" id="ARBA00022448"/>
    </source>
</evidence>
<evidence type="ECO:0000256" key="16">
    <source>
        <dbReference type="ARBA" id="ARBA00023136"/>
    </source>
</evidence>
<dbReference type="PANTHER" id="PTHR23350">
    <property type="entry name" value="PEROXISOME ASSEMBLY PROTEIN 10"/>
    <property type="match status" value="1"/>
</dbReference>
<keyword evidence="15" id="KW-1133">Transmembrane helix</keyword>
<dbReference type="InterPro" id="IPR006845">
    <property type="entry name" value="Pex_N"/>
</dbReference>
<dbReference type="Pfam" id="PF13639">
    <property type="entry name" value="zf-RING_2"/>
    <property type="match status" value="1"/>
</dbReference>
<keyword evidence="10" id="KW-0479">Metal-binding</keyword>
<proteinExistence type="inferred from homology"/>
<evidence type="ECO:0000256" key="11">
    <source>
        <dbReference type="ARBA" id="ARBA00022771"/>
    </source>
</evidence>
<dbReference type="CDD" id="cd16527">
    <property type="entry name" value="RING-HC_PEX10"/>
    <property type="match status" value="1"/>
</dbReference>
<keyword evidence="6" id="KW-0813">Transport</keyword>
<evidence type="ECO:0000256" key="19">
    <source>
        <dbReference type="PROSITE-ProRule" id="PRU00175"/>
    </source>
</evidence>
<dbReference type="PROSITE" id="PS50089">
    <property type="entry name" value="ZF_RING_2"/>
    <property type="match status" value="1"/>
</dbReference>
<name>A0A8C6T4F0_9GOBI</name>
<dbReference type="GO" id="GO:0061630">
    <property type="term" value="F:ubiquitin protein ligase activity"/>
    <property type="evidence" value="ECO:0007669"/>
    <property type="project" value="UniProtKB-EC"/>
</dbReference>
<keyword evidence="14" id="KW-0653">Protein transport</keyword>
<evidence type="ECO:0000256" key="10">
    <source>
        <dbReference type="ARBA" id="ARBA00022723"/>
    </source>
</evidence>
<evidence type="ECO:0000256" key="14">
    <source>
        <dbReference type="ARBA" id="ARBA00022927"/>
    </source>
</evidence>
<dbReference type="SMART" id="SM00184">
    <property type="entry name" value="RING"/>
    <property type="match status" value="1"/>
</dbReference>
<feature type="domain" description="RING-type" evidence="20">
    <location>
        <begin position="269"/>
        <end position="307"/>
    </location>
</feature>
<keyword evidence="8" id="KW-0808">Transferase</keyword>
<protein>
    <recommendedName>
        <fullName evidence="5">RING-type E3 ubiquitin transferase</fullName>
        <ecNumber evidence="5">2.3.2.27</ecNumber>
    </recommendedName>
</protein>
<comment type="catalytic activity">
    <reaction evidence="1">
        <text>S-ubiquitinyl-[E2 ubiquitin-conjugating enzyme]-L-cysteine + [acceptor protein]-L-lysine = [E2 ubiquitin-conjugating enzyme]-L-cysteine + N(6)-ubiquitinyl-[acceptor protein]-L-lysine.</text>
        <dbReference type="EC" id="2.3.2.27"/>
    </reaction>
</comment>
<evidence type="ECO:0000256" key="8">
    <source>
        <dbReference type="ARBA" id="ARBA00022679"/>
    </source>
</evidence>
<comment type="similarity">
    <text evidence="4">Belongs to the pex2/pex10/pex12 family.</text>
</comment>
<keyword evidence="22" id="KW-1185">Reference proteome</keyword>